<dbReference type="RefSeq" id="WP_406824209.1">
    <property type="nucleotide sequence ID" value="NZ_CP157485.1"/>
</dbReference>
<feature type="domain" description="Peptidase M56" evidence="2">
    <location>
        <begin position="164"/>
        <end position="265"/>
    </location>
</feature>
<evidence type="ECO:0000313" key="3">
    <source>
        <dbReference type="EMBL" id="XBO46704.1"/>
    </source>
</evidence>
<dbReference type="AlphaFoldDB" id="A0AAU7K3R6"/>
<proteinExistence type="predicted"/>
<dbReference type="EMBL" id="CP157485">
    <property type="protein sequence ID" value="XBO46704.1"/>
    <property type="molecule type" value="Genomic_DNA"/>
</dbReference>
<accession>A0AAU7K3R6</accession>
<evidence type="ECO:0000256" key="1">
    <source>
        <dbReference type="SAM" id="Phobius"/>
    </source>
</evidence>
<keyword evidence="1" id="KW-0812">Transmembrane</keyword>
<sequence length="731" mass="82706">MEWLTYLLKVTACTALFFGFYLVVLRKLTFFKINRFYLLASLFLSFIIPALQFEVKRKMPMLETELVDMPDLKPIQPAPVQLIQPIMVEYQPEVTSKINWVGIMAYAYSGIALLLLLLCLWRLFVLLKHTGSYTQNSSGLKLITKTEGFTNCSFFNYVFINDADLSATDLFVLLKHEQVHARQYHSIDKIILMVLKSVLWFNPIVYLYDKALEQVHEYEADEITSTGYGNQAYANLLLKLAITKSDIPLIHNFVKSPIKDRIKMLFHSKSKNMKKLTYLLAIPVVVGLVWLFAVQVVYAQNIKDEGKPSKDFYERALKGKVLNIKKETIGLYTFDLLSNGKIYPIEATTFKEKIKVGDELIVYISGKGFNIKKTDKNGKVIAETKELIYNATKVTTLTGSLIYEQKIEKHAFLYEANKARSASSKIKTIETDINGKIEKIVLNDGLFTINLNLKAQNIKDDNFKVGDQVLVKFIGEKLVTKNTYATDKMIVLYSEPKKYLIKNEALYSRFYFNDGKQKVAAVKNQPTEVAKPVTPKIISFSKITGDVQHKVSYMENAVIDIVNCRLEAEYVELDQLNGKMIAKNAVLKAKEGGSATAKIIVFNLRNGNYNAENGNGAIKVFKGLGPDQKMLQGMRDSLTKADNKVNTIVSYSAQDSVKMSKDKSIVTLYGKAKLDYKNFSISADEASYNRNTEKITAKNLTLRNKVTGITMLGSYGEFDINGKAEVWQGNK</sequence>
<feature type="transmembrane region" description="Helical" evidence="1">
    <location>
        <begin position="276"/>
        <end position="298"/>
    </location>
</feature>
<reference evidence="3" key="1">
    <citation type="submission" date="2024-05" db="EMBL/GenBank/DDBJ databases">
        <authorList>
            <person name="Kim S."/>
            <person name="Heo J."/>
            <person name="Choi H."/>
            <person name="Choi Y."/>
            <person name="Kwon S.-W."/>
            <person name="Kim Y."/>
        </authorList>
    </citation>
    <scope>NUCLEOTIDE SEQUENCE</scope>
    <source>
        <strain evidence="3">KACC 23697</strain>
    </source>
</reference>
<feature type="transmembrane region" description="Helical" evidence="1">
    <location>
        <begin position="105"/>
        <end position="127"/>
    </location>
</feature>
<dbReference type="Pfam" id="PF05569">
    <property type="entry name" value="Peptidase_M56"/>
    <property type="match status" value="1"/>
</dbReference>
<evidence type="ECO:0000259" key="2">
    <source>
        <dbReference type="Pfam" id="PF05569"/>
    </source>
</evidence>
<organism evidence="3">
    <name type="scientific">Pedobacter sp. KACC 23697</name>
    <dbReference type="NCBI Taxonomy" id="3149230"/>
    <lineage>
        <taxon>Bacteria</taxon>
        <taxon>Pseudomonadati</taxon>
        <taxon>Bacteroidota</taxon>
        <taxon>Sphingobacteriia</taxon>
        <taxon>Sphingobacteriales</taxon>
        <taxon>Sphingobacteriaceae</taxon>
        <taxon>Pedobacter</taxon>
    </lineage>
</organism>
<keyword evidence="1" id="KW-0472">Membrane</keyword>
<dbReference type="InterPro" id="IPR008756">
    <property type="entry name" value="Peptidase_M56"/>
</dbReference>
<keyword evidence="1" id="KW-1133">Transmembrane helix</keyword>
<dbReference type="Gene3D" id="2.60.450.10">
    <property type="entry name" value="Lipopolysaccharide (LPS) transport protein A like domain"/>
    <property type="match status" value="1"/>
</dbReference>
<feature type="transmembrane region" description="Helical" evidence="1">
    <location>
        <begin position="6"/>
        <end position="24"/>
    </location>
</feature>
<name>A0AAU7K3R6_9SPHI</name>
<protein>
    <submittedName>
        <fullName evidence="3">M56 family metallopeptidase</fullName>
    </submittedName>
</protein>
<feature type="transmembrane region" description="Helical" evidence="1">
    <location>
        <begin position="36"/>
        <end position="53"/>
    </location>
</feature>
<gene>
    <name evidence="3" type="ORF">ABEG20_15540</name>
</gene>